<evidence type="ECO:0000313" key="3">
    <source>
        <dbReference type="Proteomes" id="UP000019374"/>
    </source>
</evidence>
<name>T5AEV2_OPHSC</name>
<protein>
    <submittedName>
        <fullName evidence="2">Uncharacterized protein</fullName>
    </submittedName>
</protein>
<gene>
    <name evidence="2" type="ORF">OCS_03915</name>
</gene>
<feature type="region of interest" description="Disordered" evidence="1">
    <location>
        <begin position="82"/>
        <end position="133"/>
    </location>
</feature>
<proteinExistence type="predicted"/>
<organism evidence="2 3">
    <name type="scientific">Ophiocordyceps sinensis (strain Co18 / CGMCC 3.14243)</name>
    <name type="common">Yarsagumba caterpillar fungus</name>
    <name type="synonym">Hirsutella sinensis</name>
    <dbReference type="NCBI Taxonomy" id="911162"/>
    <lineage>
        <taxon>Eukaryota</taxon>
        <taxon>Fungi</taxon>
        <taxon>Dikarya</taxon>
        <taxon>Ascomycota</taxon>
        <taxon>Pezizomycotina</taxon>
        <taxon>Sordariomycetes</taxon>
        <taxon>Hypocreomycetidae</taxon>
        <taxon>Hypocreales</taxon>
        <taxon>Ophiocordycipitaceae</taxon>
        <taxon>Ophiocordyceps</taxon>
    </lineage>
</organism>
<accession>T5AEV2</accession>
<dbReference type="AlphaFoldDB" id="T5AEV2"/>
<feature type="region of interest" description="Disordered" evidence="1">
    <location>
        <begin position="1"/>
        <end position="43"/>
    </location>
</feature>
<dbReference type="EMBL" id="KE652835">
    <property type="protein sequence ID" value="EQL00368.1"/>
    <property type="molecule type" value="Genomic_DNA"/>
</dbReference>
<evidence type="ECO:0000313" key="2">
    <source>
        <dbReference type="EMBL" id="EQL00368.1"/>
    </source>
</evidence>
<evidence type="ECO:0000256" key="1">
    <source>
        <dbReference type="SAM" id="MobiDB-lite"/>
    </source>
</evidence>
<dbReference type="HOGENOM" id="CLU_1907293_0_0_1"/>
<sequence length="133" mass="14035">MDDAVVEVQPGHAPVSIDCKMDDAGPDSPGAKPAAADDHDGRYERSFQGGSHIAAQEFVEGGSVDQAVERLMVDDVFAPLLPESISPLPAPSDGREYPLGTTVEDIPDEDANLVESRPDARQEERHSLGTGAA</sequence>
<feature type="compositionally biased region" description="Basic and acidic residues" evidence="1">
    <location>
        <begin position="116"/>
        <end position="127"/>
    </location>
</feature>
<dbReference type="Proteomes" id="UP000019374">
    <property type="component" value="Unassembled WGS sequence"/>
</dbReference>
<reference evidence="2 3" key="1">
    <citation type="journal article" date="2013" name="Chin. Sci. Bull.">
        <title>Genome survey uncovers the secrets of sex and lifestyle in caterpillar fungus.</title>
        <authorList>
            <person name="Hu X."/>
            <person name="Zhang Y."/>
            <person name="Xiao G."/>
            <person name="Zheng P."/>
            <person name="Xia Y."/>
            <person name="Zhang X."/>
            <person name="St Leger R.J."/>
            <person name="Liu X."/>
            <person name="Wang C."/>
        </authorList>
    </citation>
    <scope>NUCLEOTIDE SEQUENCE [LARGE SCALE GENOMIC DNA]</scope>
    <source>
        <strain evidence="3">Co18 / CGMCC 3.14243</strain>
        <tissue evidence="2">Fruit-body</tissue>
    </source>
</reference>